<sequence length="61" mass="7013">MDAFWEAANSKVTMKVEEKGRRLVEHPGPTNPMVSPLLTDLYQFTMAYAYWKAGKHQDRAV</sequence>
<comment type="catalytic activity">
    <reaction evidence="3">
        <text>5-phospho-alpha-D-ribose 1-diphosphate + nicotinate + ATP + H2O = nicotinate beta-D-ribonucleotide + ADP + phosphate + diphosphate</text>
        <dbReference type="Rhea" id="RHEA:36163"/>
        <dbReference type="ChEBI" id="CHEBI:15377"/>
        <dbReference type="ChEBI" id="CHEBI:30616"/>
        <dbReference type="ChEBI" id="CHEBI:32544"/>
        <dbReference type="ChEBI" id="CHEBI:33019"/>
        <dbReference type="ChEBI" id="CHEBI:43474"/>
        <dbReference type="ChEBI" id="CHEBI:57502"/>
        <dbReference type="ChEBI" id="CHEBI:58017"/>
        <dbReference type="ChEBI" id="CHEBI:456216"/>
        <dbReference type="EC" id="6.3.4.21"/>
    </reaction>
</comment>
<dbReference type="GO" id="GO:0005829">
    <property type="term" value="C:cytosol"/>
    <property type="evidence" value="ECO:0007669"/>
    <property type="project" value="TreeGrafter"/>
</dbReference>
<organism evidence="4 5">
    <name type="scientific">Dendrobium catenatum</name>
    <dbReference type="NCBI Taxonomy" id="906689"/>
    <lineage>
        <taxon>Eukaryota</taxon>
        <taxon>Viridiplantae</taxon>
        <taxon>Streptophyta</taxon>
        <taxon>Embryophyta</taxon>
        <taxon>Tracheophyta</taxon>
        <taxon>Spermatophyta</taxon>
        <taxon>Magnoliopsida</taxon>
        <taxon>Liliopsida</taxon>
        <taxon>Asparagales</taxon>
        <taxon>Orchidaceae</taxon>
        <taxon>Epidendroideae</taxon>
        <taxon>Malaxideae</taxon>
        <taxon>Dendrobiinae</taxon>
        <taxon>Dendrobium</taxon>
    </lineage>
</organism>
<proteinExistence type="predicted"/>
<evidence type="ECO:0000256" key="1">
    <source>
        <dbReference type="ARBA" id="ARBA00004790"/>
    </source>
</evidence>
<dbReference type="Gene3D" id="3.20.140.10">
    <property type="entry name" value="nicotinate phosphoribosyltransferase"/>
    <property type="match status" value="1"/>
</dbReference>
<dbReference type="GO" id="GO:0034355">
    <property type="term" value="P:NAD+ biosynthetic process via the salvage pathway"/>
    <property type="evidence" value="ECO:0007669"/>
    <property type="project" value="TreeGrafter"/>
</dbReference>
<keyword evidence="2" id="KW-0662">Pyridine nucleotide biosynthesis</keyword>
<protein>
    <submittedName>
        <fullName evidence="4">Nicotinate phosphoribosyltransferase</fullName>
    </submittedName>
</protein>
<evidence type="ECO:0000256" key="2">
    <source>
        <dbReference type="ARBA" id="ARBA00022642"/>
    </source>
</evidence>
<reference evidence="4 5" key="2">
    <citation type="journal article" date="2017" name="Nature">
        <title>The Apostasia genome and the evolution of orchids.</title>
        <authorList>
            <person name="Zhang G.Q."/>
            <person name="Liu K.W."/>
            <person name="Li Z."/>
            <person name="Lohaus R."/>
            <person name="Hsiao Y.Y."/>
            <person name="Niu S.C."/>
            <person name="Wang J.Y."/>
            <person name="Lin Y.C."/>
            <person name="Xu Q."/>
            <person name="Chen L.J."/>
            <person name="Yoshida K."/>
            <person name="Fujiwara S."/>
            <person name="Wang Z.W."/>
            <person name="Zhang Y.Q."/>
            <person name="Mitsuda N."/>
            <person name="Wang M."/>
            <person name="Liu G.H."/>
            <person name="Pecoraro L."/>
            <person name="Huang H.X."/>
            <person name="Xiao X.J."/>
            <person name="Lin M."/>
            <person name="Wu X.Y."/>
            <person name="Wu W.L."/>
            <person name="Chen Y.Y."/>
            <person name="Chang S.B."/>
            <person name="Sakamoto S."/>
            <person name="Ohme-Takagi M."/>
            <person name="Yagi M."/>
            <person name="Zeng S.J."/>
            <person name="Shen C.Y."/>
            <person name="Yeh C.M."/>
            <person name="Luo Y.B."/>
            <person name="Tsai W.C."/>
            <person name="Van de Peer Y."/>
            <person name="Liu Z.J."/>
        </authorList>
    </citation>
    <scope>NUCLEOTIDE SEQUENCE [LARGE SCALE GENOMIC DNA]</scope>
    <source>
        <tissue evidence="4">The whole plant</tissue>
    </source>
</reference>
<keyword evidence="4" id="KW-0328">Glycosyltransferase</keyword>
<dbReference type="GO" id="GO:0004516">
    <property type="term" value="F:nicotinate phosphoribosyltransferase activity"/>
    <property type="evidence" value="ECO:0007669"/>
    <property type="project" value="UniProtKB-EC"/>
</dbReference>
<dbReference type="Proteomes" id="UP000233837">
    <property type="component" value="Unassembled WGS sequence"/>
</dbReference>
<evidence type="ECO:0000313" key="5">
    <source>
        <dbReference type="Proteomes" id="UP000233837"/>
    </source>
</evidence>
<reference evidence="4 5" key="1">
    <citation type="journal article" date="2016" name="Sci. Rep.">
        <title>The Dendrobium catenatum Lindl. genome sequence provides insights into polysaccharide synthase, floral development and adaptive evolution.</title>
        <authorList>
            <person name="Zhang G.Q."/>
            <person name="Xu Q."/>
            <person name="Bian C."/>
            <person name="Tsai W.C."/>
            <person name="Yeh C.M."/>
            <person name="Liu K.W."/>
            <person name="Yoshida K."/>
            <person name="Zhang L.S."/>
            <person name="Chang S.B."/>
            <person name="Chen F."/>
            <person name="Shi Y."/>
            <person name="Su Y.Y."/>
            <person name="Zhang Y.Q."/>
            <person name="Chen L.J."/>
            <person name="Yin Y."/>
            <person name="Lin M."/>
            <person name="Huang H."/>
            <person name="Deng H."/>
            <person name="Wang Z.W."/>
            <person name="Zhu S.L."/>
            <person name="Zhao X."/>
            <person name="Deng C."/>
            <person name="Niu S.C."/>
            <person name="Huang J."/>
            <person name="Wang M."/>
            <person name="Liu G.H."/>
            <person name="Yang H.J."/>
            <person name="Xiao X.J."/>
            <person name="Hsiao Y.Y."/>
            <person name="Wu W.L."/>
            <person name="Chen Y.Y."/>
            <person name="Mitsuda N."/>
            <person name="Ohme-Takagi M."/>
            <person name="Luo Y.B."/>
            <person name="Van de Peer Y."/>
            <person name="Liu Z.J."/>
        </authorList>
    </citation>
    <scope>NUCLEOTIDE SEQUENCE [LARGE SCALE GENOMIC DNA]</scope>
    <source>
        <tissue evidence="4">The whole plant</tissue>
    </source>
</reference>
<comment type="pathway">
    <text evidence="1">Cofactor biosynthesis; NAD(+) biosynthesis.</text>
</comment>
<keyword evidence="5" id="KW-1185">Reference proteome</keyword>
<evidence type="ECO:0000256" key="3">
    <source>
        <dbReference type="ARBA" id="ARBA00048668"/>
    </source>
</evidence>
<dbReference type="UniPathway" id="UPA00253"/>
<dbReference type="InterPro" id="IPR007229">
    <property type="entry name" value="Nic_PRibTrfase-Fam"/>
</dbReference>
<dbReference type="AlphaFoldDB" id="A0A2I0X4C2"/>
<dbReference type="PANTHER" id="PTHR11098:SF1">
    <property type="entry name" value="NICOTINATE PHOSPHORIBOSYLTRANSFERASE"/>
    <property type="match status" value="1"/>
</dbReference>
<dbReference type="SUPFAM" id="SSF54675">
    <property type="entry name" value="Nicotinate/Quinolinate PRTase N-terminal domain-like"/>
    <property type="match status" value="1"/>
</dbReference>
<name>A0A2I0X4C2_9ASPA</name>
<evidence type="ECO:0000313" key="4">
    <source>
        <dbReference type="EMBL" id="PKU82769.1"/>
    </source>
</evidence>
<accession>A0A2I0X4C2</accession>
<dbReference type="GO" id="GO:0016757">
    <property type="term" value="F:glycosyltransferase activity"/>
    <property type="evidence" value="ECO:0007669"/>
    <property type="project" value="UniProtKB-KW"/>
</dbReference>
<dbReference type="EMBL" id="KZ502159">
    <property type="protein sequence ID" value="PKU82769.1"/>
    <property type="molecule type" value="Genomic_DNA"/>
</dbReference>
<dbReference type="PANTHER" id="PTHR11098">
    <property type="entry name" value="NICOTINATE PHOSPHORIBOSYLTRANSFERASE"/>
    <property type="match status" value="1"/>
</dbReference>
<keyword evidence="4" id="KW-0808">Transferase</keyword>
<gene>
    <name evidence="4" type="ORF">MA16_Dca015166</name>
</gene>
<dbReference type="STRING" id="906689.A0A2I0X4C2"/>